<accession>A0ABQ8LTR4</accession>
<keyword evidence="5 8" id="KW-1133">Transmembrane helix</keyword>
<protein>
    <submittedName>
        <fullName evidence="10">Glycerophosphodiester phosphodiesterase domain-containing protein 5</fullName>
    </submittedName>
</protein>
<keyword evidence="3 8" id="KW-0812">Transmembrane</keyword>
<feature type="transmembrane region" description="Helical" evidence="8">
    <location>
        <begin position="554"/>
        <end position="573"/>
    </location>
</feature>
<comment type="similarity">
    <text evidence="2">Belongs to the glycerophosphoryl diester phosphodiesterase family.</text>
</comment>
<dbReference type="InterPro" id="IPR030395">
    <property type="entry name" value="GP_PDE_dom"/>
</dbReference>
<keyword evidence="7" id="KW-0325">Glycoprotein</keyword>
<dbReference type="Proteomes" id="UP000830375">
    <property type="component" value="Unassembled WGS sequence"/>
</dbReference>
<keyword evidence="6 8" id="KW-0472">Membrane</keyword>
<evidence type="ECO:0000256" key="4">
    <source>
        <dbReference type="ARBA" id="ARBA00022801"/>
    </source>
</evidence>
<comment type="caution">
    <text evidence="10">The sequence shown here is derived from an EMBL/GenBank/DDBJ whole genome shotgun (WGS) entry which is preliminary data.</text>
</comment>
<feature type="transmembrane region" description="Helical" evidence="8">
    <location>
        <begin position="105"/>
        <end position="134"/>
    </location>
</feature>
<proteinExistence type="inferred from homology"/>
<feature type="transmembrane region" description="Helical" evidence="8">
    <location>
        <begin position="67"/>
        <end position="85"/>
    </location>
</feature>
<evidence type="ECO:0000313" key="10">
    <source>
        <dbReference type="EMBL" id="KAI2653337.1"/>
    </source>
</evidence>
<evidence type="ECO:0000256" key="2">
    <source>
        <dbReference type="ARBA" id="ARBA00007277"/>
    </source>
</evidence>
<comment type="subcellular location">
    <subcellularLocation>
        <location evidence="1">Membrane</location>
        <topology evidence="1">Multi-pass membrane protein</topology>
    </subcellularLocation>
</comment>
<evidence type="ECO:0000256" key="6">
    <source>
        <dbReference type="ARBA" id="ARBA00023136"/>
    </source>
</evidence>
<dbReference type="EMBL" id="JACTAM010000018">
    <property type="protein sequence ID" value="KAI2653337.1"/>
    <property type="molecule type" value="Genomic_DNA"/>
</dbReference>
<evidence type="ECO:0000256" key="8">
    <source>
        <dbReference type="SAM" id="Phobius"/>
    </source>
</evidence>
<evidence type="ECO:0000256" key="1">
    <source>
        <dbReference type="ARBA" id="ARBA00004141"/>
    </source>
</evidence>
<name>A0ABQ8LTR4_LABRO</name>
<evidence type="ECO:0000313" key="11">
    <source>
        <dbReference type="Proteomes" id="UP000830375"/>
    </source>
</evidence>
<dbReference type="SUPFAM" id="SSF51695">
    <property type="entry name" value="PLC-like phosphodiesterases"/>
    <property type="match status" value="1"/>
</dbReference>
<evidence type="ECO:0000256" key="3">
    <source>
        <dbReference type="ARBA" id="ARBA00022692"/>
    </source>
</evidence>
<dbReference type="PANTHER" id="PTHR23344:SF13">
    <property type="entry name" value="GLYCEROPHOSPHODIESTER PHOSPHODIESTERASE DOMAIN-CONTAINING PROTEIN 4"/>
    <property type="match status" value="1"/>
</dbReference>
<evidence type="ECO:0000259" key="9">
    <source>
        <dbReference type="PROSITE" id="PS51704"/>
    </source>
</evidence>
<dbReference type="InterPro" id="IPR017946">
    <property type="entry name" value="PLC-like_Pdiesterase_TIM-brl"/>
</dbReference>
<dbReference type="PANTHER" id="PTHR23344">
    <property type="entry name" value="GLYCEROPHOSPHORYL DIESTER PHOSPHODIESTERASE"/>
    <property type="match status" value="1"/>
</dbReference>
<dbReference type="PROSITE" id="PS51704">
    <property type="entry name" value="GP_PDE"/>
    <property type="match status" value="1"/>
</dbReference>
<feature type="domain" description="GP-PDE" evidence="9">
    <location>
        <begin position="282"/>
        <end position="541"/>
    </location>
</feature>
<feature type="transmembrane region" description="Helical" evidence="8">
    <location>
        <begin position="593"/>
        <end position="615"/>
    </location>
</feature>
<evidence type="ECO:0000256" key="5">
    <source>
        <dbReference type="ARBA" id="ARBA00022989"/>
    </source>
</evidence>
<sequence>MGRSPVSLSRLKLGKLKVVRRQLLQRYEHQPFVSCLAGLYGCQWRRYQRAKAQPGECCCSRLECSSFALLIVTFVLTLIFLYFWSEAQNDYNDFDWFNFGNLGFWFPWSVVLLVVAAALFTYIALLLVLAVCLLSEGQRLYLHWSHKCHSCALRLMEQRMDDAAPFFSGHSALSSRGRSFTNDTSVLANSLTLLSHEQERHDERGRKTNAGQRLVSHSCVTLASIQRLALCPGIVSLSRAEMSLRQVALLGLFLAVLFALYLVPLGMYSPCIKEEGTLGPAPTLIGHRGAPMLAPENTQMSFEKAVEAGGEGLETDVTISYDGIPFLMHDSTLRRTTNVHEVFPNRTDTLAAMFTWAELEMLSAGSWFLQRDPFGTASSLDEDEKVQIQNQTIPTLKEFLNLAAQHEKMVIFDLRRPPREHPYRDTWISRTLEVIHNESSINSSQVLWLPADQRSLVQEMDPKLQQTSGDHASIEELQDKHIVRLNLHYSYMSQEQIRKYASVNISTNLYVISQPWLYSLAWCAGVHSVTTNALHVLKKLQRPLFLMTPDEYSLMWILTDIISAFIITAIFIFHCRQVNENGPYSKFRTGKLLMFGCESLIAHVFACAVHIAGYFQDGRRSHYCCQICSLQQITKRLRCTASAGTLCFLTGCHCPGTPSSLCMFPLCMATPSPSDPPSLSLRAALTSLPLLHAPSGRAERRLVHLQHQRPWRGSELAHHTQPAHHHRGAARLKCAKWRSVREE</sequence>
<gene>
    <name evidence="10" type="ORF">H4Q32_013568</name>
</gene>
<reference evidence="10 11" key="1">
    <citation type="submission" date="2022-01" db="EMBL/GenBank/DDBJ databases">
        <title>A high-quality chromosome-level genome assembly of rohu carp, Labeo rohita.</title>
        <authorList>
            <person name="Arick M.A. II"/>
            <person name="Hsu C.-Y."/>
            <person name="Magbanua Z."/>
            <person name="Pechanova O."/>
            <person name="Grover C."/>
            <person name="Miller E."/>
            <person name="Thrash A."/>
            <person name="Ezzel L."/>
            <person name="Alam S."/>
            <person name="Benzie J."/>
            <person name="Hamilton M."/>
            <person name="Karsi A."/>
            <person name="Lawrence M.L."/>
            <person name="Peterson D.G."/>
        </authorList>
    </citation>
    <scope>NUCLEOTIDE SEQUENCE [LARGE SCALE GENOMIC DNA]</scope>
    <source>
        <strain evidence="11">BAU-BD-2019</strain>
        <tissue evidence="10">Blood</tissue>
    </source>
</reference>
<keyword evidence="4" id="KW-0378">Hydrolase</keyword>
<dbReference type="Pfam" id="PF03009">
    <property type="entry name" value="GDPD"/>
    <property type="match status" value="1"/>
</dbReference>
<keyword evidence="11" id="KW-1185">Reference proteome</keyword>
<feature type="transmembrane region" description="Helical" evidence="8">
    <location>
        <begin position="247"/>
        <end position="268"/>
    </location>
</feature>
<dbReference type="Gene3D" id="3.20.20.190">
    <property type="entry name" value="Phosphatidylinositol (PI) phosphodiesterase"/>
    <property type="match status" value="1"/>
</dbReference>
<evidence type="ECO:0000256" key="7">
    <source>
        <dbReference type="ARBA" id="ARBA00023180"/>
    </source>
</evidence>
<organism evidence="10 11">
    <name type="scientific">Labeo rohita</name>
    <name type="common">Indian major carp</name>
    <name type="synonym">Cyprinus rohita</name>
    <dbReference type="NCBI Taxonomy" id="84645"/>
    <lineage>
        <taxon>Eukaryota</taxon>
        <taxon>Metazoa</taxon>
        <taxon>Chordata</taxon>
        <taxon>Craniata</taxon>
        <taxon>Vertebrata</taxon>
        <taxon>Euteleostomi</taxon>
        <taxon>Actinopterygii</taxon>
        <taxon>Neopterygii</taxon>
        <taxon>Teleostei</taxon>
        <taxon>Ostariophysi</taxon>
        <taxon>Cypriniformes</taxon>
        <taxon>Cyprinidae</taxon>
        <taxon>Labeoninae</taxon>
        <taxon>Labeonini</taxon>
        <taxon>Labeo</taxon>
    </lineage>
</organism>